<feature type="transmembrane region" description="Helical" evidence="1">
    <location>
        <begin position="104"/>
        <end position="124"/>
    </location>
</feature>
<dbReference type="AlphaFoldDB" id="G4RE69"/>
<evidence type="ECO:0000256" key="1">
    <source>
        <dbReference type="SAM" id="Phobius"/>
    </source>
</evidence>
<dbReference type="EMBL" id="CP003075">
    <property type="protein sequence ID" value="AEQ51833.1"/>
    <property type="molecule type" value="Genomic_DNA"/>
</dbReference>
<dbReference type="STRING" id="1082931.KKY_1822"/>
<protein>
    <submittedName>
        <fullName evidence="2">Integral membrane protein</fullName>
    </submittedName>
</protein>
<accession>G4RE69</accession>
<gene>
    <name evidence="2" type="ordered locus">KKY_1822</name>
</gene>
<keyword evidence="1" id="KW-0472">Membrane</keyword>
<sequence length="208" mass="22902">MLLAAVGLANGLVAIGLQWSLSMPALYGTGHNFLTANIHFLSYLTILSNTGLILAYAGTLFPVKPLAWARHPVMRGMMAGVITLVMIFYHFLLAPLQDFEGPHLLATTLLHYVAPTLYIVWWIGFVPHGQLAWRNLPLMLVPTLIYFLYTLARGALVAEYPYPPLDVAALGYERVLVNALMVAVGLAVLCMFAIFLDRLLGRKNPIAP</sequence>
<feature type="transmembrane region" description="Helical" evidence="1">
    <location>
        <begin position="73"/>
        <end position="92"/>
    </location>
</feature>
<dbReference type="RefSeq" id="WP_014130982.1">
    <property type="nucleotide sequence ID" value="NC_016078.1"/>
</dbReference>
<dbReference type="KEGG" id="phl:KKY_1822"/>
<keyword evidence="3" id="KW-1185">Reference proteome</keyword>
<organism evidence="2 3">
    <name type="scientific">Pelagibacterium halotolerans (strain DSM 22347 / JCM 15775 / CGMCC 1.7692 / B2)</name>
    <dbReference type="NCBI Taxonomy" id="1082931"/>
    <lineage>
        <taxon>Bacteria</taxon>
        <taxon>Pseudomonadati</taxon>
        <taxon>Pseudomonadota</taxon>
        <taxon>Alphaproteobacteria</taxon>
        <taxon>Hyphomicrobiales</taxon>
        <taxon>Devosiaceae</taxon>
        <taxon>Pelagibacterium</taxon>
    </lineage>
</organism>
<proteinExistence type="predicted"/>
<keyword evidence="1" id="KW-1133">Transmembrane helix</keyword>
<feature type="transmembrane region" description="Helical" evidence="1">
    <location>
        <begin position="136"/>
        <end position="156"/>
    </location>
</feature>
<dbReference type="NCBIfam" id="NF038065">
    <property type="entry name" value="Pr6Pr"/>
    <property type="match status" value="1"/>
</dbReference>
<dbReference type="eggNOG" id="COG2141">
    <property type="taxonomic scope" value="Bacteria"/>
</dbReference>
<feature type="transmembrane region" description="Helical" evidence="1">
    <location>
        <begin position="176"/>
        <end position="196"/>
    </location>
</feature>
<dbReference type="HOGENOM" id="CLU_077680_0_0_5"/>
<feature type="transmembrane region" description="Helical" evidence="1">
    <location>
        <begin position="38"/>
        <end position="61"/>
    </location>
</feature>
<name>G4RE69_PELHB</name>
<reference evidence="2 3" key="1">
    <citation type="journal article" date="2012" name="J. Bacteriol.">
        <title>Complete genome sequence of Pelagibacterium halotolerans B2T.</title>
        <authorList>
            <person name="Huo Y.Y."/>
            <person name="Cheng H."/>
            <person name="Han X.F."/>
            <person name="Jiang X.W."/>
            <person name="Sun C."/>
            <person name="Zhang X.Q."/>
            <person name="Zhu X.F."/>
            <person name="Liu Y.F."/>
            <person name="Li P.F."/>
            <person name="Ni P.X."/>
            <person name="Wu M."/>
        </authorList>
    </citation>
    <scope>NUCLEOTIDE SEQUENCE [LARGE SCALE GENOMIC DNA]</scope>
    <source>
        <strain evidence="3">DSM 22347 / JCM 15775 / CGMCC 1.7692 / B2</strain>
    </source>
</reference>
<keyword evidence="1" id="KW-0812">Transmembrane</keyword>
<evidence type="ECO:0000313" key="2">
    <source>
        <dbReference type="EMBL" id="AEQ51833.1"/>
    </source>
</evidence>
<dbReference type="Proteomes" id="UP000008850">
    <property type="component" value="Chromosome"/>
</dbReference>
<evidence type="ECO:0000313" key="3">
    <source>
        <dbReference type="Proteomes" id="UP000008850"/>
    </source>
</evidence>
<dbReference type="InterPro" id="IPR049713">
    <property type="entry name" value="Pr6Pr-like"/>
</dbReference>